<dbReference type="GO" id="GO:0052689">
    <property type="term" value="F:carboxylic ester hydrolase activity"/>
    <property type="evidence" value="ECO:0007669"/>
    <property type="project" value="UniProtKB-ARBA"/>
</dbReference>
<dbReference type="NCBIfam" id="NF007857">
    <property type="entry name" value="PRK10566.1"/>
    <property type="match status" value="1"/>
</dbReference>
<accession>A0A562QKC8</accession>
<keyword evidence="4" id="KW-1185">Reference proteome</keyword>
<evidence type="ECO:0000256" key="1">
    <source>
        <dbReference type="ARBA" id="ARBA00022801"/>
    </source>
</evidence>
<dbReference type="Gene3D" id="3.40.50.1820">
    <property type="entry name" value="alpha/beta hydrolase"/>
    <property type="match status" value="1"/>
</dbReference>
<dbReference type="InterPro" id="IPR050261">
    <property type="entry name" value="FrsA_esterase"/>
</dbReference>
<dbReference type="InterPro" id="IPR001375">
    <property type="entry name" value="Peptidase_S9_cat"/>
</dbReference>
<evidence type="ECO:0000259" key="2">
    <source>
        <dbReference type="Pfam" id="PF00326"/>
    </source>
</evidence>
<sequence length="267" mass="30514">MINEVTAMITINNETIATIPTLHVVKVDLQDNKIPTIFFLHGYTSAKEHNLHVAYLLAEKGFRVFLPDALHHGERETTLKGNKRDFSFWEIVLTSIKELDEMKTILTQREIVDENRIGVIGTSMGAITMYGALTAYDWIKTAVSFMGTAYYETFAKAQLLMIEEKGIQLEPNAKEKVLNQIRPYDLSAQLDKLAGRPLLIWHGKEDQVVPYPFSEKLYHELVASYEHEPEHLQFLAEDKTAHKVTRQAVLRSVEWFEGHLLTSKVSS</sequence>
<dbReference type="Proteomes" id="UP000315711">
    <property type="component" value="Unassembled WGS sequence"/>
</dbReference>
<dbReference type="Pfam" id="PF00326">
    <property type="entry name" value="Peptidase_S9"/>
    <property type="match status" value="1"/>
</dbReference>
<dbReference type="GO" id="GO:0008236">
    <property type="term" value="F:serine-type peptidase activity"/>
    <property type="evidence" value="ECO:0007669"/>
    <property type="project" value="InterPro"/>
</dbReference>
<organism evidence="3 4">
    <name type="scientific">Halalkalibacter nanhaiisediminis</name>
    <dbReference type="NCBI Taxonomy" id="688079"/>
    <lineage>
        <taxon>Bacteria</taxon>
        <taxon>Bacillati</taxon>
        <taxon>Bacillota</taxon>
        <taxon>Bacilli</taxon>
        <taxon>Bacillales</taxon>
        <taxon>Bacillaceae</taxon>
        <taxon>Halalkalibacter</taxon>
    </lineage>
</organism>
<dbReference type="SUPFAM" id="SSF53474">
    <property type="entry name" value="alpha/beta-Hydrolases"/>
    <property type="match status" value="1"/>
</dbReference>
<dbReference type="PANTHER" id="PTHR22946:SF9">
    <property type="entry name" value="POLYKETIDE TRANSFERASE AF380"/>
    <property type="match status" value="1"/>
</dbReference>
<feature type="domain" description="Peptidase S9 prolyl oligopeptidase catalytic" evidence="2">
    <location>
        <begin position="105"/>
        <end position="255"/>
    </location>
</feature>
<name>A0A562QKC8_9BACI</name>
<evidence type="ECO:0000313" key="3">
    <source>
        <dbReference type="EMBL" id="TWI57191.1"/>
    </source>
</evidence>
<keyword evidence="1" id="KW-0378">Hydrolase</keyword>
<evidence type="ECO:0000313" key="4">
    <source>
        <dbReference type="Proteomes" id="UP000315711"/>
    </source>
</evidence>
<dbReference type="GO" id="GO:0006508">
    <property type="term" value="P:proteolysis"/>
    <property type="evidence" value="ECO:0007669"/>
    <property type="project" value="InterPro"/>
</dbReference>
<reference evidence="3 4" key="1">
    <citation type="journal article" date="2015" name="Stand. Genomic Sci.">
        <title>Genomic Encyclopedia of Bacterial and Archaeal Type Strains, Phase III: the genomes of soil and plant-associated and newly described type strains.</title>
        <authorList>
            <person name="Whitman W.B."/>
            <person name="Woyke T."/>
            <person name="Klenk H.P."/>
            <person name="Zhou Y."/>
            <person name="Lilburn T.G."/>
            <person name="Beck B.J."/>
            <person name="De Vos P."/>
            <person name="Vandamme P."/>
            <person name="Eisen J.A."/>
            <person name="Garrity G."/>
            <person name="Hugenholtz P."/>
            <person name="Kyrpides N.C."/>
        </authorList>
    </citation>
    <scope>NUCLEOTIDE SEQUENCE [LARGE SCALE GENOMIC DNA]</scope>
    <source>
        <strain evidence="3 4">CGMCC 1.10116</strain>
    </source>
</reference>
<comment type="caution">
    <text evidence="3">The sequence shown here is derived from an EMBL/GenBank/DDBJ whole genome shotgun (WGS) entry which is preliminary data.</text>
</comment>
<dbReference type="AlphaFoldDB" id="A0A562QKC8"/>
<dbReference type="PANTHER" id="PTHR22946">
    <property type="entry name" value="DIENELACTONE HYDROLASE DOMAIN-CONTAINING PROTEIN-RELATED"/>
    <property type="match status" value="1"/>
</dbReference>
<proteinExistence type="predicted"/>
<dbReference type="InterPro" id="IPR029058">
    <property type="entry name" value="AB_hydrolase_fold"/>
</dbReference>
<dbReference type="EMBL" id="VLKZ01000004">
    <property type="protein sequence ID" value="TWI57191.1"/>
    <property type="molecule type" value="Genomic_DNA"/>
</dbReference>
<protein>
    <recommendedName>
        <fullName evidence="2">Peptidase S9 prolyl oligopeptidase catalytic domain-containing protein</fullName>
    </recommendedName>
</protein>
<gene>
    <name evidence="3" type="ORF">IQ10_01897</name>
</gene>